<evidence type="ECO:0000313" key="3">
    <source>
        <dbReference type="Proteomes" id="UP000289340"/>
    </source>
</evidence>
<dbReference type="EMBL" id="QZWG01000011">
    <property type="protein sequence ID" value="RZB78738.1"/>
    <property type="molecule type" value="Genomic_DNA"/>
</dbReference>
<dbReference type="Proteomes" id="UP000289340">
    <property type="component" value="Chromosome 11"/>
</dbReference>
<dbReference type="EMBL" id="QZWG01000011">
    <property type="protein sequence ID" value="RZB78739.1"/>
    <property type="molecule type" value="Genomic_DNA"/>
</dbReference>
<protein>
    <submittedName>
        <fullName evidence="2">Uncharacterized protein</fullName>
    </submittedName>
</protein>
<feature type="region of interest" description="Disordered" evidence="1">
    <location>
        <begin position="86"/>
        <end position="122"/>
    </location>
</feature>
<dbReference type="AlphaFoldDB" id="A0A445HYA2"/>
<dbReference type="PANTHER" id="PTHR35490">
    <property type="entry name" value="BACTERIOPHAGE N4 ADSORPTION B PROTEIN"/>
    <property type="match status" value="1"/>
</dbReference>
<name>A0A445HYA2_GLYSO</name>
<comment type="caution">
    <text evidence="2">The sequence shown here is derived from an EMBL/GenBank/DDBJ whole genome shotgun (WGS) entry which is preliminary data.</text>
</comment>
<reference evidence="2 3" key="1">
    <citation type="submission" date="2018-09" db="EMBL/GenBank/DDBJ databases">
        <title>A high-quality reference genome of wild soybean provides a powerful tool to mine soybean genomes.</title>
        <authorList>
            <person name="Xie M."/>
            <person name="Chung C.Y.L."/>
            <person name="Li M.-W."/>
            <person name="Wong F.-L."/>
            <person name="Chan T.-F."/>
            <person name="Lam H.-M."/>
        </authorList>
    </citation>
    <scope>NUCLEOTIDE SEQUENCE [LARGE SCALE GENOMIC DNA]</scope>
    <source>
        <strain evidence="3">cv. W05</strain>
        <tissue evidence="2">Hypocotyl of etiolated seedlings</tissue>
    </source>
</reference>
<feature type="compositionally biased region" description="Polar residues" evidence="1">
    <location>
        <begin position="95"/>
        <end position="105"/>
    </location>
</feature>
<sequence>MGWATEGPQKKEPKKIKKKNTKTGEENKARSRPQTIAEEKLHQIPERERRLHNSTQEHRKNDLILFSRRAMPTFTAMALDRLIEPGASKPADKSAPTSMPVPNSQKLERGTSAPTKKSKVHQPPLKAALCITPEVTPLPDAPSSFPPSPYIINHKCRGPHLLKSSSEANALSEVNICCDENDNDKSLDAVDTSTAGDLQVTSTKPELVKEEKVNGVYEGQFDWSNDVDLQMDTEKLEVVA</sequence>
<keyword evidence="3" id="KW-1185">Reference proteome</keyword>
<feature type="compositionally biased region" description="Basic residues" evidence="1">
    <location>
        <begin position="12"/>
        <end position="21"/>
    </location>
</feature>
<gene>
    <name evidence="2" type="ORF">D0Y65_029223</name>
</gene>
<dbReference type="PANTHER" id="PTHR35490:SF2">
    <property type="entry name" value="BACTERIOPHAGE N4 ADSORPTION B PROTEIN"/>
    <property type="match status" value="1"/>
</dbReference>
<accession>A0A445HYA2</accession>
<organism evidence="2 3">
    <name type="scientific">Glycine soja</name>
    <name type="common">Wild soybean</name>
    <dbReference type="NCBI Taxonomy" id="3848"/>
    <lineage>
        <taxon>Eukaryota</taxon>
        <taxon>Viridiplantae</taxon>
        <taxon>Streptophyta</taxon>
        <taxon>Embryophyta</taxon>
        <taxon>Tracheophyta</taxon>
        <taxon>Spermatophyta</taxon>
        <taxon>Magnoliopsida</taxon>
        <taxon>eudicotyledons</taxon>
        <taxon>Gunneridae</taxon>
        <taxon>Pentapetalae</taxon>
        <taxon>rosids</taxon>
        <taxon>fabids</taxon>
        <taxon>Fabales</taxon>
        <taxon>Fabaceae</taxon>
        <taxon>Papilionoideae</taxon>
        <taxon>50 kb inversion clade</taxon>
        <taxon>NPAAA clade</taxon>
        <taxon>indigoferoid/millettioid clade</taxon>
        <taxon>Phaseoleae</taxon>
        <taxon>Glycine</taxon>
        <taxon>Glycine subgen. Soja</taxon>
    </lineage>
</organism>
<proteinExistence type="predicted"/>
<evidence type="ECO:0000256" key="1">
    <source>
        <dbReference type="SAM" id="MobiDB-lite"/>
    </source>
</evidence>
<feature type="compositionally biased region" description="Basic and acidic residues" evidence="1">
    <location>
        <begin position="37"/>
        <end position="59"/>
    </location>
</feature>
<evidence type="ECO:0000313" key="2">
    <source>
        <dbReference type="EMBL" id="RZB78739.1"/>
    </source>
</evidence>
<feature type="region of interest" description="Disordered" evidence="1">
    <location>
        <begin position="1"/>
        <end position="59"/>
    </location>
</feature>